<feature type="compositionally biased region" description="Basic and acidic residues" evidence="1">
    <location>
        <begin position="83"/>
        <end position="92"/>
    </location>
</feature>
<protein>
    <recommendedName>
        <fullName evidence="3">CAAX prenyl protease 2/Lysostaphin resistance protein A-like domain-containing protein</fullName>
    </recommendedName>
</protein>
<evidence type="ECO:0000259" key="3">
    <source>
        <dbReference type="Pfam" id="PF02517"/>
    </source>
</evidence>
<evidence type="ECO:0000256" key="2">
    <source>
        <dbReference type="SAM" id="Phobius"/>
    </source>
</evidence>
<evidence type="ECO:0000313" key="5">
    <source>
        <dbReference type="Proteomes" id="UP001190700"/>
    </source>
</evidence>
<keyword evidence="2" id="KW-1133">Transmembrane helix</keyword>
<feature type="domain" description="CAAX prenyl protease 2/Lysostaphin resistance protein A-like" evidence="3">
    <location>
        <begin position="260"/>
        <end position="347"/>
    </location>
</feature>
<proteinExistence type="predicted"/>
<feature type="transmembrane region" description="Helical" evidence="2">
    <location>
        <begin position="139"/>
        <end position="158"/>
    </location>
</feature>
<feature type="transmembrane region" description="Helical" evidence="2">
    <location>
        <begin position="314"/>
        <end position="331"/>
    </location>
</feature>
<dbReference type="Proteomes" id="UP001190700">
    <property type="component" value="Unassembled WGS sequence"/>
</dbReference>
<gene>
    <name evidence="4" type="ORF">CYMTET_35551</name>
</gene>
<dbReference type="EMBL" id="LGRX02022814">
    <property type="protein sequence ID" value="KAK3255257.1"/>
    <property type="molecule type" value="Genomic_DNA"/>
</dbReference>
<comment type="caution">
    <text evidence="4">The sequence shown here is derived from an EMBL/GenBank/DDBJ whole genome shotgun (WGS) entry which is preliminary data.</text>
</comment>
<keyword evidence="5" id="KW-1185">Reference proteome</keyword>
<sequence>MIINLLLSPINGNAIVLKSNQNFSSSTRSLPVQSYDNRECRKATRYAPITVVPKVACRRLLNRRASSTSPLFCFTDRDQTRNFQEAENRFDRPPSTSPGESDTNMEYDEVLVSREPKPEEGLWSVPWDAGVTTLVTSKFLVLAVGVGVLGLPILAQLRGLGDALPLAEKAFGIAGIQCLEGFLMLRMMEASLEPYRPLPAPWFRYSWDSAGVYLGAVAALGMAGIGGVAVTVLNDLQGLEEASANKEPIAELLAAGGPVALLVCLTVCVLTPLVEEYFWRGFLLPSLTRSMPVPQAVVLSGFMFALAHCQPHDLLMLTVLGTTLGTITVVAKGNLAVPTLAHVLWNTAILAAITWEQ</sequence>
<feature type="transmembrane region" description="Helical" evidence="2">
    <location>
        <begin position="252"/>
        <end position="274"/>
    </location>
</feature>
<dbReference type="GO" id="GO:0004175">
    <property type="term" value="F:endopeptidase activity"/>
    <property type="evidence" value="ECO:0007669"/>
    <property type="project" value="UniProtKB-ARBA"/>
</dbReference>
<dbReference type="InterPro" id="IPR003675">
    <property type="entry name" value="Rce1/LyrA-like_dom"/>
</dbReference>
<dbReference type="PANTHER" id="PTHR43592:SF15">
    <property type="entry name" value="CAAX AMINO TERMINAL PROTEASE FAMILY PROTEIN"/>
    <property type="match status" value="1"/>
</dbReference>
<accession>A0AAE0KNT3</accession>
<feature type="region of interest" description="Disordered" evidence="1">
    <location>
        <begin position="83"/>
        <end position="105"/>
    </location>
</feature>
<dbReference type="Pfam" id="PF02517">
    <property type="entry name" value="Rce1-like"/>
    <property type="match status" value="1"/>
</dbReference>
<dbReference type="AlphaFoldDB" id="A0AAE0KNT3"/>
<feature type="transmembrane region" description="Helical" evidence="2">
    <location>
        <begin position="210"/>
        <end position="232"/>
    </location>
</feature>
<organism evidence="4 5">
    <name type="scientific">Cymbomonas tetramitiformis</name>
    <dbReference type="NCBI Taxonomy" id="36881"/>
    <lineage>
        <taxon>Eukaryota</taxon>
        <taxon>Viridiplantae</taxon>
        <taxon>Chlorophyta</taxon>
        <taxon>Pyramimonadophyceae</taxon>
        <taxon>Pyramimonadales</taxon>
        <taxon>Pyramimonadaceae</taxon>
        <taxon>Cymbomonas</taxon>
    </lineage>
</organism>
<evidence type="ECO:0000256" key="1">
    <source>
        <dbReference type="SAM" id="MobiDB-lite"/>
    </source>
</evidence>
<keyword evidence="2" id="KW-0472">Membrane</keyword>
<dbReference type="PANTHER" id="PTHR43592">
    <property type="entry name" value="CAAX AMINO TERMINAL PROTEASE"/>
    <property type="match status" value="1"/>
</dbReference>
<reference evidence="4 5" key="1">
    <citation type="journal article" date="2015" name="Genome Biol. Evol.">
        <title>Comparative Genomics of a Bacterivorous Green Alga Reveals Evolutionary Causalities and Consequences of Phago-Mixotrophic Mode of Nutrition.</title>
        <authorList>
            <person name="Burns J.A."/>
            <person name="Paasch A."/>
            <person name="Narechania A."/>
            <person name="Kim E."/>
        </authorList>
    </citation>
    <scope>NUCLEOTIDE SEQUENCE [LARGE SCALE GENOMIC DNA]</scope>
    <source>
        <strain evidence="4 5">PLY_AMNH</strain>
    </source>
</reference>
<dbReference type="GO" id="GO:0080120">
    <property type="term" value="P:CAAX-box protein maturation"/>
    <property type="evidence" value="ECO:0007669"/>
    <property type="project" value="UniProtKB-ARBA"/>
</dbReference>
<evidence type="ECO:0000313" key="4">
    <source>
        <dbReference type="EMBL" id="KAK3255257.1"/>
    </source>
</evidence>
<keyword evidence="2" id="KW-0812">Transmembrane</keyword>
<name>A0AAE0KNT3_9CHLO</name>